<proteinExistence type="predicted"/>
<keyword evidence="1" id="KW-0560">Oxidoreductase</keyword>
<dbReference type="RefSeq" id="WP_378213884.1">
    <property type="nucleotide sequence ID" value="NZ_JBHLZP010001245.1"/>
</dbReference>
<keyword evidence="2" id="KW-1185">Reference proteome</keyword>
<sequence>AAQVVPAVVLLGLVGAVTLPGPRAPDTGGPRSGTHFALAVPVETATAGIPTLFALVSPACGLCTAMLPAFAAARERIRVVLVSADEEPAVRAYLEDHGVDLPVLIAPDVYDDNGIPWPPYAVVTDGAGTVLAADGADSPGRLDALLTGAAPAA</sequence>
<evidence type="ECO:0000313" key="2">
    <source>
        <dbReference type="Proteomes" id="UP001589627"/>
    </source>
</evidence>
<dbReference type="InterPro" id="IPR036249">
    <property type="entry name" value="Thioredoxin-like_sf"/>
</dbReference>
<dbReference type="Gene3D" id="3.40.30.10">
    <property type="entry name" value="Glutaredoxin"/>
    <property type="match status" value="1"/>
</dbReference>
<dbReference type="Proteomes" id="UP001589627">
    <property type="component" value="Unassembled WGS sequence"/>
</dbReference>
<gene>
    <name evidence="1" type="ORF">ACFFNX_51870</name>
</gene>
<dbReference type="GO" id="GO:0140824">
    <property type="term" value="F:thioredoxin-dependent peroxiredoxin activity"/>
    <property type="evidence" value="ECO:0007669"/>
    <property type="project" value="UniProtKB-EC"/>
</dbReference>
<organism evidence="1 2">
    <name type="scientific">Actinoallomurus acaciae</name>
    <dbReference type="NCBI Taxonomy" id="502577"/>
    <lineage>
        <taxon>Bacteria</taxon>
        <taxon>Bacillati</taxon>
        <taxon>Actinomycetota</taxon>
        <taxon>Actinomycetes</taxon>
        <taxon>Streptosporangiales</taxon>
        <taxon>Thermomonosporaceae</taxon>
        <taxon>Actinoallomurus</taxon>
    </lineage>
</organism>
<dbReference type="EC" id="1.11.1.24" evidence="1"/>
<reference evidence="1 2" key="1">
    <citation type="submission" date="2024-09" db="EMBL/GenBank/DDBJ databases">
        <authorList>
            <person name="Sun Q."/>
            <person name="Mori K."/>
        </authorList>
    </citation>
    <scope>NUCLEOTIDE SEQUENCE [LARGE SCALE GENOMIC DNA]</scope>
    <source>
        <strain evidence="1 2">TBRC 0563</strain>
    </source>
</reference>
<evidence type="ECO:0000313" key="1">
    <source>
        <dbReference type="EMBL" id="MFB9840664.1"/>
    </source>
</evidence>
<accession>A0ABV5Z310</accession>
<dbReference type="EMBL" id="JBHLZP010001245">
    <property type="protein sequence ID" value="MFB9840664.1"/>
    <property type="molecule type" value="Genomic_DNA"/>
</dbReference>
<keyword evidence="1" id="KW-0575">Peroxidase</keyword>
<protein>
    <submittedName>
        <fullName evidence="1">Peroxiredoxin family protein</fullName>
        <ecNumber evidence="1">1.11.1.24</ecNumber>
    </submittedName>
</protein>
<dbReference type="SUPFAM" id="SSF52833">
    <property type="entry name" value="Thioredoxin-like"/>
    <property type="match status" value="1"/>
</dbReference>
<name>A0ABV5Z310_9ACTN</name>
<feature type="non-terminal residue" evidence="1">
    <location>
        <position position="1"/>
    </location>
</feature>
<comment type="caution">
    <text evidence="1">The sequence shown here is derived from an EMBL/GenBank/DDBJ whole genome shotgun (WGS) entry which is preliminary data.</text>
</comment>